<evidence type="ECO:0000256" key="2">
    <source>
        <dbReference type="ARBA" id="ARBA00022917"/>
    </source>
</evidence>
<dbReference type="EMBL" id="LXWW01000077">
    <property type="protein sequence ID" value="OAO16494.1"/>
    <property type="molecule type" value="Genomic_DNA"/>
</dbReference>
<proteinExistence type="inferred from homology"/>
<comment type="similarity">
    <text evidence="1">Belongs to the RRF family.</text>
</comment>
<dbReference type="STRING" id="478820.A0A196SKP5"/>
<keyword evidence="6" id="KW-1185">Reference proteome</keyword>
<dbReference type="AlphaFoldDB" id="A0A196SKP5"/>
<dbReference type="Pfam" id="PF01765">
    <property type="entry name" value="RRF"/>
    <property type="match status" value="1"/>
</dbReference>
<gene>
    <name evidence="5" type="ORF">AV274_1772</name>
</gene>
<dbReference type="Gene3D" id="3.30.1360.40">
    <property type="match status" value="1"/>
</dbReference>
<evidence type="ECO:0000256" key="3">
    <source>
        <dbReference type="SAM" id="MobiDB-lite"/>
    </source>
</evidence>
<feature type="compositionally biased region" description="Basic residues" evidence="3">
    <location>
        <begin position="29"/>
        <end position="39"/>
    </location>
</feature>
<dbReference type="GO" id="GO:0043023">
    <property type="term" value="F:ribosomal large subunit binding"/>
    <property type="evidence" value="ECO:0007669"/>
    <property type="project" value="TreeGrafter"/>
</dbReference>
<dbReference type="GO" id="GO:0005739">
    <property type="term" value="C:mitochondrion"/>
    <property type="evidence" value="ECO:0007669"/>
    <property type="project" value="TreeGrafter"/>
</dbReference>
<dbReference type="GO" id="GO:0006412">
    <property type="term" value="P:translation"/>
    <property type="evidence" value="ECO:0007669"/>
    <property type="project" value="UniProtKB-KW"/>
</dbReference>
<comment type="caution">
    <text evidence="5">The sequence shown here is derived from an EMBL/GenBank/DDBJ whole genome shotgun (WGS) entry which is preliminary data.</text>
</comment>
<dbReference type="InterPro" id="IPR023584">
    <property type="entry name" value="Ribosome_recyc_fac_dom"/>
</dbReference>
<dbReference type="OrthoDB" id="407355at2759"/>
<dbReference type="Gene3D" id="1.10.132.20">
    <property type="entry name" value="Ribosome-recycling factor"/>
    <property type="match status" value="1"/>
</dbReference>
<feature type="domain" description="Ribosome recycling factor" evidence="4">
    <location>
        <begin position="69"/>
        <end position="230"/>
    </location>
</feature>
<keyword evidence="2" id="KW-0648">Protein biosynthesis</keyword>
<evidence type="ECO:0000313" key="6">
    <source>
        <dbReference type="Proteomes" id="UP000078348"/>
    </source>
</evidence>
<evidence type="ECO:0000313" key="5">
    <source>
        <dbReference type="EMBL" id="OAO16494.1"/>
    </source>
</evidence>
<name>A0A196SKP5_BLAHN</name>
<protein>
    <submittedName>
        <fullName evidence="5">Ribosome recycling factor</fullName>
    </submittedName>
</protein>
<dbReference type="PANTHER" id="PTHR20982">
    <property type="entry name" value="RIBOSOME RECYCLING FACTOR"/>
    <property type="match status" value="1"/>
</dbReference>
<organism evidence="5 6">
    <name type="scientific">Blastocystis sp. subtype 1 (strain ATCC 50177 / NandII)</name>
    <dbReference type="NCBI Taxonomy" id="478820"/>
    <lineage>
        <taxon>Eukaryota</taxon>
        <taxon>Sar</taxon>
        <taxon>Stramenopiles</taxon>
        <taxon>Bigyra</taxon>
        <taxon>Opalozoa</taxon>
        <taxon>Opalinata</taxon>
        <taxon>Blastocystidae</taxon>
        <taxon>Blastocystis</taxon>
    </lineage>
</organism>
<evidence type="ECO:0000256" key="1">
    <source>
        <dbReference type="ARBA" id="ARBA00005912"/>
    </source>
</evidence>
<dbReference type="SUPFAM" id="SSF55194">
    <property type="entry name" value="Ribosome recycling factor, RRF"/>
    <property type="match status" value="1"/>
</dbReference>
<evidence type="ECO:0000259" key="4">
    <source>
        <dbReference type="Pfam" id="PF01765"/>
    </source>
</evidence>
<dbReference type="InterPro" id="IPR002661">
    <property type="entry name" value="Ribosome_recyc_fac"/>
</dbReference>
<sequence length="232" mass="26351">MLSRFLQKSIPMVQVSRALPQTSSPMRFFGKKAGGKGKKDKPSQESVVVPTLDFKAIREDMDRVSAYLSNSYSKIQASRFDPRMIDQMKVDTGSNVVPLSTIAQVAAKTQISFVVTPFDPSNAAALLKTLKSSDLHLNPVMDKNSIRIQVPKTTKETRQKMIKQVSTEYEQQKGKLRNVRKRYMDKVKVIEKAKSTSEDDIKRMKKQIDGITDAVTKEMMEMMKKKEKELEI</sequence>
<reference evidence="5 6" key="1">
    <citation type="submission" date="2016-05" db="EMBL/GenBank/DDBJ databases">
        <title>Nuclear genome of Blastocystis sp. subtype 1 NandII.</title>
        <authorList>
            <person name="Gentekaki E."/>
            <person name="Curtis B."/>
            <person name="Stairs C."/>
            <person name="Eme L."/>
            <person name="Herman E."/>
            <person name="Klimes V."/>
            <person name="Arias M.C."/>
            <person name="Elias M."/>
            <person name="Hilliou F."/>
            <person name="Klute M."/>
            <person name="Malik S.-B."/>
            <person name="Pightling A."/>
            <person name="Rachubinski R."/>
            <person name="Salas D."/>
            <person name="Schlacht A."/>
            <person name="Suga H."/>
            <person name="Archibald J."/>
            <person name="Ball S.G."/>
            <person name="Clark G."/>
            <person name="Dacks J."/>
            <person name="Van Der Giezen M."/>
            <person name="Tsaousis A."/>
            <person name="Roger A."/>
        </authorList>
    </citation>
    <scope>NUCLEOTIDE SEQUENCE [LARGE SCALE GENOMIC DNA]</scope>
    <source>
        <strain evidence="6">ATCC 50177 / NandII</strain>
    </source>
</reference>
<accession>A0A196SKP5</accession>
<feature type="region of interest" description="Disordered" evidence="3">
    <location>
        <begin position="26"/>
        <end position="46"/>
    </location>
</feature>
<dbReference type="Proteomes" id="UP000078348">
    <property type="component" value="Unassembled WGS sequence"/>
</dbReference>
<dbReference type="InterPro" id="IPR036191">
    <property type="entry name" value="RRF_sf"/>
</dbReference>
<dbReference type="PANTHER" id="PTHR20982:SF3">
    <property type="entry name" value="MITOCHONDRIAL RIBOSOME RECYCLING FACTOR PSEUDO 1"/>
    <property type="match status" value="1"/>
</dbReference>